<evidence type="ECO:0000259" key="11">
    <source>
        <dbReference type="PROSITE" id="PS51194"/>
    </source>
</evidence>
<dbReference type="HOGENOM" id="CLU_005122_1_2_0"/>
<dbReference type="Gene3D" id="3.30.2060.10">
    <property type="entry name" value="Penicillin-binding protein 1b domain"/>
    <property type="match status" value="1"/>
</dbReference>
<dbReference type="Gene3D" id="3.40.50.300">
    <property type="entry name" value="P-loop containing nucleotide triphosphate hydrolases"/>
    <property type="match status" value="2"/>
</dbReference>
<dbReference type="SUPFAM" id="SSF143517">
    <property type="entry name" value="TRCF domain-like"/>
    <property type="match status" value="1"/>
</dbReference>
<keyword evidence="13" id="KW-1185">Reference proteome</keyword>
<evidence type="ECO:0000256" key="7">
    <source>
        <dbReference type="ARBA" id="ARBA00023125"/>
    </source>
</evidence>
<sequence length="1077" mass="122421">MLTLIEKHSFIHTVKTHFKNEPSLLFEGLWDAPKAILILCAALAQNRNVLILTGGDRETRLLDDLNYFSSFPVYAFPSWETLPGEEITPSPDIIGKRFEILDALSSKKKPAIVLAPLQAILQKVCCPKNLQSLLLKWKKGDTLPFEDLPEMLTRLGYRRESIAADKGEFAIRGGILDIFSVSAYDPCRIDFFGDEIEEIRTYDPVSQKSIAKREEAIIVPANELKLIQDEPTPCTLFDYLGDNTTFVLDDLLAIEDRWVSIKDLPGAKTPLILSLEELFKRSEKCQKIYFTKDPLEKLSEGSGRNQSVTFDLFDIKHTSKRIHHPFLTVKTAYWDDVEEEQRLEAVLRHSKTLHFLTDSEAEKRALQEKIKELSLPVSPTFHNGYLSSGFVLGDLTILPYTELTKRYKVHREKWRSSYHTPASEFHQLDKGDLVVHFHNGIGKFLGIEKQKNHLGHEEEFMILEYAEGSKLYVPLSQSHLISRYIGTSEQAPKLHTLGTKKWLNAKVQAQKAIVGYARDLLNIQASREAKGGFIYPPDSEEMFLFEDEFPFTETDDQIRAIQEIKQDMASPKAMDRLICGDVGYGKTEVAMRAAFKAVIDGGKQVAVLVPTTVLAMQHYENFCKRMESFPVRIGVASRFVKPKEMKKTLEGVAQGSVDILIGTHRIISQDVGFKNLGLIIIDEEQRFGVRAKEHLKKAKIGVDCLTLSATPIPRTLYFSLVGARDMSVINTPPHDRLPIKTILAEKENELMKNALLRELARDGQAYVIHNRVESIYRIADDMQKLLPSARLAVVHGQMAADEIDAIFHKFKQGEVDILIATTIVENGIDIPNANTILIDRADMYGMADLYQLRGRVGRWNRPAYAYFLVPKSRELHEISRKRLQALIETSGFGGGMKLAMRDLEIRGAGDLLGVQQSGNVSTIGFHFYCKLLKRAVDTLKKHVSPTFYDTRMEFQYAANLPSTYIPETNLRMEIYHRLGETASQDDVEELFKELEDRFGKLPEPTIWLKHLSRIRVFASQHQFTLLKFDTTSLTVQRQVGKETIDRKTFLPPFDTPQQLEEKVLQMLTFGFELGNNP</sequence>
<evidence type="ECO:0000256" key="9">
    <source>
        <dbReference type="HAMAP-Rule" id="MF_00969"/>
    </source>
</evidence>
<dbReference type="OrthoDB" id="9804325at2"/>
<dbReference type="EMBL" id="FR872582">
    <property type="protein sequence ID" value="CCB88290.1"/>
    <property type="molecule type" value="Genomic_DNA"/>
</dbReference>
<dbReference type="SUPFAM" id="SSF141259">
    <property type="entry name" value="CarD-like"/>
    <property type="match status" value="1"/>
</dbReference>
<dbReference type="GO" id="GO:0005524">
    <property type="term" value="F:ATP binding"/>
    <property type="evidence" value="ECO:0007669"/>
    <property type="project" value="UniProtKB-UniRule"/>
</dbReference>
<reference evidence="12 13" key="1">
    <citation type="journal article" date="2011" name="Mol. Biol. Evol.">
        <title>Unity in variety--the pan-genome of the Chlamydiae.</title>
        <authorList>
            <person name="Collingro A."/>
            <person name="Tischler P."/>
            <person name="Weinmaier T."/>
            <person name="Penz T."/>
            <person name="Heinz E."/>
            <person name="Brunham R.C."/>
            <person name="Read T.D."/>
            <person name="Bavoil P.M."/>
            <person name="Sachse K."/>
            <person name="Kahane S."/>
            <person name="Friedman M.G."/>
            <person name="Rattei T."/>
            <person name="Myers G.S."/>
            <person name="Horn M."/>
        </authorList>
    </citation>
    <scope>NUCLEOTIDE SEQUENCE [LARGE SCALE GENOMIC DNA]</scope>
    <source>
        <strain evidence="13">ATCC VR-1471 / Z</strain>
    </source>
</reference>
<dbReference type="STRING" id="331113.SNE_A04130"/>
<dbReference type="InterPro" id="IPR047112">
    <property type="entry name" value="RecG/Mfd"/>
</dbReference>
<comment type="function">
    <text evidence="9">Couples transcription and DNA repair by recognizing RNA polymerase (RNAP) stalled at DNA lesions. Mediates ATP-dependent release of RNAP and its truncated transcript from the DNA, and recruitment of nucleotide excision repair machinery to the damaged site.</text>
</comment>
<dbReference type="Pfam" id="PF02559">
    <property type="entry name" value="CarD_TRCF_RID"/>
    <property type="match status" value="1"/>
</dbReference>
<dbReference type="InterPro" id="IPR036101">
    <property type="entry name" value="CarD-like/TRCF_RID_sf"/>
</dbReference>
<dbReference type="InterPro" id="IPR037235">
    <property type="entry name" value="TRCF-like_C_D7"/>
</dbReference>
<evidence type="ECO:0000256" key="2">
    <source>
        <dbReference type="ARBA" id="ARBA00022741"/>
    </source>
</evidence>
<dbReference type="InterPro" id="IPR001650">
    <property type="entry name" value="Helicase_C-like"/>
</dbReference>
<dbReference type="SMART" id="SM01058">
    <property type="entry name" value="CarD_TRCF"/>
    <property type="match status" value="1"/>
</dbReference>
<dbReference type="SUPFAM" id="SSF52540">
    <property type="entry name" value="P-loop containing nucleoside triphosphate hydrolases"/>
    <property type="match status" value="2"/>
</dbReference>
<keyword evidence="5" id="KW-0347">Helicase</keyword>
<dbReference type="Pfam" id="PF03461">
    <property type="entry name" value="TRCF"/>
    <property type="match status" value="1"/>
</dbReference>
<evidence type="ECO:0000259" key="10">
    <source>
        <dbReference type="PROSITE" id="PS51192"/>
    </source>
</evidence>
<evidence type="ECO:0000313" key="13">
    <source>
        <dbReference type="Proteomes" id="UP000000496"/>
    </source>
</evidence>
<dbReference type="InterPro" id="IPR014001">
    <property type="entry name" value="Helicase_ATP-bd"/>
</dbReference>
<dbReference type="PROSITE" id="PS51194">
    <property type="entry name" value="HELICASE_CTER"/>
    <property type="match status" value="1"/>
</dbReference>
<keyword evidence="3 9" id="KW-0227">DNA damage</keyword>
<dbReference type="GO" id="GO:0000716">
    <property type="term" value="P:transcription-coupled nucleotide-excision repair, DNA damage recognition"/>
    <property type="evidence" value="ECO:0007669"/>
    <property type="project" value="UniProtKB-UniRule"/>
</dbReference>
<proteinExistence type="inferred from homology"/>
<dbReference type="eggNOG" id="COG1197">
    <property type="taxonomic scope" value="Bacteria"/>
</dbReference>
<dbReference type="InterPro" id="IPR041471">
    <property type="entry name" value="UvrB_inter"/>
</dbReference>
<dbReference type="Gene3D" id="2.40.10.170">
    <property type="match status" value="1"/>
</dbReference>
<dbReference type="Gene3D" id="3.40.50.11180">
    <property type="match status" value="1"/>
</dbReference>
<dbReference type="NCBIfam" id="TIGR00580">
    <property type="entry name" value="mfd"/>
    <property type="match status" value="1"/>
</dbReference>
<dbReference type="GO" id="GO:0006355">
    <property type="term" value="P:regulation of DNA-templated transcription"/>
    <property type="evidence" value="ECO:0007669"/>
    <property type="project" value="UniProtKB-UniRule"/>
</dbReference>
<organism evidence="12 13">
    <name type="scientific">Simkania negevensis (strain ATCC VR-1471 / DSM 27360 / Z)</name>
    <dbReference type="NCBI Taxonomy" id="331113"/>
    <lineage>
        <taxon>Bacteria</taxon>
        <taxon>Pseudomonadati</taxon>
        <taxon>Chlamydiota</taxon>
        <taxon>Chlamydiia</taxon>
        <taxon>Parachlamydiales</taxon>
        <taxon>Simkaniaceae</taxon>
        <taxon>Simkania</taxon>
    </lineage>
</organism>
<dbReference type="InterPro" id="IPR003711">
    <property type="entry name" value="CarD-like/TRCF_RID"/>
</dbReference>
<dbReference type="Pfam" id="PF00270">
    <property type="entry name" value="DEAD"/>
    <property type="match status" value="1"/>
</dbReference>
<dbReference type="CDD" id="cd17991">
    <property type="entry name" value="DEXHc_TRCF"/>
    <property type="match status" value="1"/>
</dbReference>
<dbReference type="InterPro" id="IPR004576">
    <property type="entry name" value="Mfd"/>
</dbReference>
<feature type="domain" description="Helicase C-terminal" evidence="11">
    <location>
        <begin position="738"/>
        <end position="904"/>
    </location>
</feature>
<accession>F8L6F8</accession>
<keyword evidence="7 9" id="KW-0238">DNA-binding</keyword>
<comment type="similarity">
    <text evidence="9">In the N-terminal section; belongs to the UvrB family.</text>
</comment>
<keyword evidence="4 9" id="KW-0378">Hydrolase</keyword>
<keyword evidence="6 9" id="KW-0067">ATP-binding</keyword>
<dbReference type="RefSeq" id="WP_013942757.1">
    <property type="nucleotide sequence ID" value="NC_015713.1"/>
</dbReference>
<evidence type="ECO:0000256" key="8">
    <source>
        <dbReference type="ARBA" id="ARBA00023204"/>
    </source>
</evidence>
<dbReference type="Proteomes" id="UP000000496">
    <property type="component" value="Chromosome gsn.131"/>
</dbReference>
<keyword evidence="8 9" id="KW-0234">DNA repair</keyword>
<dbReference type="PANTHER" id="PTHR47964">
    <property type="entry name" value="ATP-DEPENDENT DNA HELICASE HOMOLOG RECG, CHLOROPLASTIC"/>
    <property type="match status" value="1"/>
</dbReference>
<comment type="similarity">
    <text evidence="9">In the C-terminal section; belongs to the helicase family. RecG subfamily.</text>
</comment>
<dbReference type="PANTHER" id="PTHR47964:SF1">
    <property type="entry name" value="ATP-DEPENDENT DNA HELICASE HOMOLOG RECG, CHLOROPLASTIC"/>
    <property type="match status" value="1"/>
</dbReference>
<dbReference type="SMART" id="SM00982">
    <property type="entry name" value="TRCF"/>
    <property type="match status" value="1"/>
</dbReference>
<dbReference type="Gene3D" id="3.90.1150.50">
    <property type="entry name" value="Transcription-repair-coupling factor, D7 domain"/>
    <property type="match status" value="1"/>
</dbReference>
<dbReference type="GO" id="GO:0003684">
    <property type="term" value="F:damaged DNA binding"/>
    <property type="evidence" value="ECO:0007669"/>
    <property type="project" value="InterPro"/>
</dbReference>
<dbReference type="HAMAP" id="MF_00969">
    <property type="entry name" value="TRCF"/>
    <property type="match status" value="1"/>
</dbReference>
<evidence type="ECO:0000256" key="1">
    <source>
        <dbReference type="ARBA" id="ARBA00022490"/>
    </source>
</evidence>
<dbReference type="AlphaFoldDB" id="F8L6F8"/>
<dbReference type="GO" id="GO:0016787">
    <property type="term" value="F:hydrolase activity"/>
    <property type="evidence" value="ECO:0007669"/>
    <property type="project" value="UniProtKB-KW"/>
</dbReference>
<keyword evidence="2 9" id="KW-0547">Nucleotide-binding</keyword>
<protein>
    <recommendedName>
        <fullName evidence="9">Transcription-repair-coupling factor</fullName>
        <shortName evidence="9">TRCF</shortName>
        <ecNumber evidence="9">3.6.4.-</ecNumber>
    </recommendedName>
</protein>
<gene>
    <name evidence="9 12" type="primary">mfd</name>
    <name evidence="12" type="ordered locus">SNE_A04130</name>
</gene>
<dbReference type="SMART" id="SM00490">
    <property type="entry name" value="HELICc"/>
    <property type="match status" value="1"/>
</dbReference>
<evidence type="ECO:0000256" key="5">
    <source>
        <dbReference type="ARBA" id="ARBA00022806"/>
    </source>
</evidence>
<evidence type="ECO:0000313" key="12">
    <source>
        <dbReference type="EMBL" id="CCB88290.1"/>
    </source>
</evidence>
<evidence type="ECO:0000256" key="3">
    <source>
        <dbReference type="ARBA" id="ARBA00022763"/>
    </source>
</evidence>
<evidence type="ECO:0000256" key="4">
    <source>
        <dbReference type="ARBA" id="ARBA00022801"/>
    </source>
</evidence>
<feature type="domain" description="Helicase ATP-binding" evidence="10">
    <location>
        <begin position="567"/>
        <end position="729"/>
    </location>
</feature>
<dbReference type="KEGG" id="sng:SNE_A04130"/>
<dbReference type="InterPro" id="IPR005118">
    <property type="entry name" value="TRCF_C"/>
</dbReference>
<name>F8L6F8_SIMNZ</name>
<dbReference type="InterPro" id="IPR027417">
    <property type="entry name" value="P-loop_NTPase"/>
</dbReference>
<evidence type="ECO:0000256" key="6">
    <source>
        <dbReference type="ARBA" id="ARBA00022840"/>
    </source>
</evidence>
<dbReference type="SMART" id="SM00487">
    <property type="entry name" value="DEXDc"/>
    <property type="match status" value="1"/>
</dbReference>
<comment type="subcellular location">
    <subcellularLocation>
        <location evidence="9">Cytoplasm</location>
    </subcellularLocation>
</comment>
<dbReference type="InterPro" id="IPR011545">
    <property type="entry name" value="DEAD/DEAH_box_helicase_dom"/>
</dbReference>
<dbReference type="GO" id="GO:0005737">
    <property type="term" value="C:cytoplasm"/>
    <property type="evidence" value="ECO:0007669"/>
    <property type="project" value="UniProtKB-SubCell"/>
</dbReference>
<dbReference type="Pfam" id="PF00271">
    <property type="entry name" value="Helicase_C"/>
    <property type="match status" value="1"/>
</dbReference>
<dbReference type="EC" id="3.6.4.-" evidence="9"/>
<dbReference type="GO" id="GO:0003678">
    <property type="term" value="F:DNA helicase activity"/>
    <property type="evidence" value="ECO:0007669"/>
    <property type="project" value="TreeGrafter"/>
</dbReference>
<dbReference type="Pfam" id="PF17757">
    <property type="entry name" value="UvrB_inter"/>
    <property type="match status" value="1"/>
</dbReference>
<dbReference type="PROSITE" id="PS51192">
    <property type="entry name" value="HELICASE_ATP_BIND_1"/>
    <property type="match status" value="1"/>
</dbReference>
<keyword evidence="1 9" id="KW-0963">Cytoplasm</keyword>